<accession>A0A0A9F5Y0</accession>
<proteinExistence type="predicted"/>
<reference evidence="1" key="1">
    <citation type="submission" date="2014-09" db="EMBL/GenBank/DDBJ databases">
        <authorList>
            <person name="Magalhaes I.L.F."/>
            <person name="Oliveira U."/>
            <person name="Santos F.R."/>
            <person name="Vidigal T.H.D.A."/>
            <person name="Brescovit A.D."/>
            <person name="Santos A.J."/>
        </authorList>
    </citation>
    <scope>NUCLEOTIDE SEQUENCE</scope>
    <source>
        <tissue evidence="1">Shoot tissue taken approximately 20 cm above the soil surface</tissue>
    </source>
</reference>
<reference evidence="1" key="2">
    <citation type="journal article" date="2015" name="Data Brief">
        <title>Shoot transcriptome of the giant reed, Arundo donax.</title>
        <authorList>
            <person name="Barrero R.A."/>
            <person name="Guerrero F.D."/>
            <person name="Moolhuijzen P."/>
            <person name="Goolsby J.A."/>
            <person name="Tidwell J."/>
            <person name="Bellgard S.E."/>
            <person name="Bellgard M.I."/>
        </authorList>
    </citation>
    <scope>NUCLEOTIDE SEQUENCE</scope>
    <source>
        <tissue evidence="1">Shoot tissue taken approximately 20 cm above the soil surface</tissue>
    </source>
</reference>
<dbReference type="AlphaFoldDB" id="A0A0A9F5Y0"/>
<organism evidence="1">
    <name type="scientific">Arundo donax</name>
    <name type="common">Giant reed</name>
    <name type="synonym">Donax arundinaceus</name>
    <dbReference type="NCBI Taxonomy" id="35708"/>
    <lineage>
        <taxon>Eukaryota</taxon>
        <taxon>Viridiplantae</taxon>
        <taxon>Streptophyta</taxon>
        <taxon>Embryophyta</taxon>
        <taxon>Tracheophyta</taxon>
        <taxon>Spermatophyta</taxon>
        <taxon>Magnoliopsida</taxon>
        <taxon>Liliopsida</taxon>
        <taxon>Poales</taxon>
        <taxon>Poaceae</taxon>
        <taxon>PACMAD clade</taxon>
        <taxon>Arundinoideae</taxon>
        <taxon>Arundineae</taxon>
        <taxon>Arundo</taxon>
    </lineage>
</organism>
<name>A0A0A9F5Y0_ARUDO</name>
<evidence type="ECO:0000313" key="1">
    <source>
        <dbReference type="EMBL" id="JAE07762.1"/>
    </source>
</evidence>
<protein>
    <submittedName>
        <fullName evidence="1">Uncharacterized protein</fullName>
    </submittedName>
</protein>
<dbReference type="EMBL" id="GBRH01190134">
    <property type="protein sequence ID" value="JAE07762.1"/>
    <property type="molecule type" value="Transcribed_RNA"/>
</dbReference>
<sequence>MSYLHIHKKSTHACFPGTKLQMHSLCVVNW</sequence>